<protein>
    <recommendedName>
        <fullName evidence="3">Alpha/beta hydrolase</fullName>
    </recommendedName>
</protein>
<dbReference type="Gene3D" id="3.40.50.1820">
    <property type="entry name" value="alpha/beta hydrolase"/>
    <property type="match status" value="1"/>
</dbReference>
<dbReference type="OrthoDB" id="9814760at2"/>
<dbReference type="PROSITE" id="PS51257">
    <property type="entry name" value="PROKAR_LIPOPROTEIN"/>
    <property type="match status" value="1"/>
</dbReference>
<evidence type="ECO:0008006" key="3">
    <source>
        <dbReference type="Google" id="ProtNLM"/>
    </source>
</evidence>
<evidence type="ECO:0000313" key="1">
    <source>
        <dbReference type="EMBL" id="PWL39638.1"/>
    </source>
</evidence>
<organism evidence="1 2">
    <name type="scientific">Flagellimonas aquimarina</name>
    <dbReference type="NCBI Taxonomy" id="2201895"/>
    <lineage>
        <taxon>Bacteria</taxon>
        <taxon>Pseudomonadati</taxon>
        <taxon>Bacteroidota</taxon>
        <taxon>Flavobacteriia</taxon>
        <taxon>Flavobacteriales</taxon>
        <taxon>Flavobacteriaceae</taxon>
        <taxon>Flagellimonas</taxon>
    </lineage>
</organism>
<reference evidence="1 2" key="1">
    <citation type="submission" date="2018-05" db="EMBL/GenBank/DDBJ databases">
        <title>Complete genome sequence of Flagellimonas aquimarina ECD12 isolated from seaweed Ecklonia cava.</title>
        <authorList>
            <person name="Choi S."/>
            <person name="Seong C."/>
        </authorList>
    </citation>
    <scope>NUCLEOTIDE SEQUENCE [LARGE SCALE GENOMIC DNA]</scope>
    <source>
        <strain evidence="1 2">ECD12</strain>
    </source>
</reference>
<evidence type="ECO:0000313" key="2">
    <source>
        <dbReference type="Proteomes" id="UP000245762"/>
    </source>
</evidence>
<dbReference type="Pfam" id="PF03403">
    <property type="entry name" value="PAF-AH_p_II"/>
    <property type="match status" value="1"/>
</dbReference>
<sequence length="524" mass="59299">MHKKLSFIVLLLMFFGCQDPKNGSLEEPFSNFMGYGEYSVGFKSLFLSDLSREHVPYADWSGKLYPENGTSKGRKLPIHIWYPASEKSKLLPYRHFVNLITKQTQEEFNKESDSLASKIFAYQISELKGDSSFAQDQLDTLLALKTNASLNTLPVQQKFPLILFPNGTSPAIQSVMCEYLASHGYIVAAIALKGQFSHVVDTSTKGLEVAVDDLEFALQQLLELPNIDETQIALLANAIQSSFCVGLASRNKKIKALISLEGGFLSQFEQNILNSTSFYEPQNIAIPILAIYAPHPSISPHHIYHLKYSDRYFAHFPKMSEFHFLNYGLFEEYVPNIIGEPKGNTKKGFKAASELSLSFLNAMLKGKTKKFDQFYTKEIPKEYEITIDTVFKMAGIVPPPNMAILKNVFISDGIDAIESIYQSQIMEGNPTPFSMTFYNDFKNWLAWKKDPEYTNRLRLYKMAVKSYPNSALNNYRLAFYLDKNNADKASHSYYLKASQLLDKDSTLTQSQVADLKNAIVQALQ</sequence>
<dbReference type="RefSeq" id="WP_109659705.1">
    <property type="nucleotide sequence ID" value="NZ_QGEG01000001.1"/>
</dbReference>
<gene>
    <name evidence="1" type="ORF">DKG77_02060</name>
</gene>
<dbReference type="InterPro" id="IPR029058">
    <property type="entry name" value="AB_hydrolase_fold"/>
</dbReference>
<comment type="caution">
    <text evidence="1">The sequence shown here is derived from an EMBL/GenBank/DDBJ whole genome shotgun (WGS) entry which is preliminary data.</text>
</comment>
<dbReference type="SUPFAM" id="SSF53474">
    <property type="entry name" value="alpha/beta-Hydrolases"/>
    <property type="match status" value="1"/>
</dbReference>
<dbReference type="EMBL" id="QGEG01000001">
    <property type="protein sequence ID" value="PWL39638.1"/>
    <property type="molecule type" value="Genomic_DNA"/>
</dbReference>
<name>A0A316L2L8_9FLAO</name>
<accession>A0A316L2L8</accession>
<dbReference type="AlphaFoldDB" id="A0A316L2L8"/>
<dbReference type="Proteomes" id="UP000245762">
    <property type="component" value="Unassembled WGS sequence"/>
</dbReference>
<keyword evidence="2" id="KW-1185">Reference proteome</keyword>
<proteinExistence type="predicted"/>